<name>A0A1E3H5Y8_9HYPH</name>
<dbReference type="PATRIC" id="fig|1439726.3.peg.1018"/>
<dbReference type="Pfam" id="PF04344">
    <property type="entry name" value="CheZ"/>
    <property type="match status" value="1"/>
</dbReference>
<dbReference type="GO" id="GO:0050920">
    <property type="term" value="P:regulation of chemotaxis"/>
    <property type="evidence" value="ECO:0007669"/>
    <property type="project" value="InterPro"/>
</dbReference>
<dbReference type="GO" id="GO:0009288">
    <property type="term" value="C:bacterial-type flagellum"/>
    <property type="evidence" value="ECO:0007669"/>
    <property type="project" value="InterPro"/>
</dbReference>
<protein>
    <submittedName>
        <fullName evidence="1">Chemotaxis regulator CheZ</fullName>
    </submittedName>
</protein>
<sequence length="213" mass="23826">MEAVDSKAMAKVIEYLQNNKKKEDITINDVMTLAEVMADSLKGFFSTLDMTIYDDLAAMSEEITTMKSDLAALRLSDMRQERLPTAGRELDAVVEATEEATNTIMSAAEVIMAADTSDPDAYQTLVNDKVIEIFEACSFQDISGQRIKKVVETLDHIDRRVSALVEKLKLAKIEISGTEDETDEERRRRELILHGPQFKGEGVNQSEIDSLFP</sequence>
<dbReference type="InterPro" id="IPR007439">
    <property type="entry name" value="Chemotax_Pase_CheZ"/>
</dbReference>
<evidence type="ECO:0000313" key="2">
    <source>
        <dbReference type="Proteomes" id="UP000094622"/>
    </source>
</evidence>
<accession>A0A1E3H5Y8</accession>
<proteinExistence type="predicted"/>
<dbReference type="Gene3D" id="1.10.287.500">
    <property type="entry name" value="Helix hairpin bin"/>
    <property type="match status" value="1"/>
</dbReference>
<organism evidence="1 2">
    <name type="scientific">Methylobrevis pamukkalensis</name>
    <dbReference type="NCBI Taxonomy" id="1439726"/>
    <lineage>
        <taxon>Bacteria</taxon>
        <taxon>Pseudomonadati</taxon>
        <taxon>Pseudomonadota</taxon>
        <taxon>Alphaproteobacteria</taxon>
        <taxon>Hyphomicrobiales</taxon>
        <taxon>Pleomorphomonadaceae</taxon>
        <taxon>Methylobrevis</taxon>
    </lineage>
</organism>
<dbReference type="EMBL" id="MCRJ01000015">
    <property type="protein sequence ID" value="ODN71733.1"/>
    <property type="molecule type" value="Genomic_DNA"/>
</dbReference>
<gene>
    <name evidence="1" type="ORF">A6302_00977</name>
</gene>
<keyword evidence="2" id="KW-1185">Reference proteome</keyword>
<dbReference type="RefSeq" id="WP_069306009.1">
    <property type="nucleotide sequence ID" value="NZ_MCRJ01000015.1"/>
</dbReference>
<evidence type="ECO:0000313" key="1">
    <source>
        <dbReference type="EMBL" id="ODN71733.1"/>
    </source>
</evidence>
<dbReference type="Proteomes" id="UP000094622">
    <property type="component" value="Unassembled WGS sequence"/>
</dbReference>
<dbReference type="GO" id="GO:0003824">
    <property type="term" value="F:catalytic activity"/>
    <property type="evidence" value="ECO:0007669"/>
    <property type="project" value="InterPro"/>
</dbReference>
<dbReference type="AlphaFoldDB" id="A0A1E3H5Y8"/>
<comment type="caution">
    <text evidence="1">The sequence shown here is derived from an EMBL/GenBank/DDBJ whole genome shotgun (WGS) entry which is preliminary data.</text>
</comment>
<dbReference type="SUPFAM" id="SSF75708">
    <property type="entry name" value="Chemotaxis phosphatase CheZ"/>
    <property type="match status" value="1"/>
</dbReference>
<reference evidence="1 2" key="1">
    <citation type="submission" date="2016-07" db="EMBL/GenBank/DDBJ databases">
        <title>Draft Genome Sequence of Methylobrevis pamukkalensis PK2.</title>
        <authorList>
            <person name="Vasilenko O.V."/>
            <person name="Doronina N.V."/>
            <person name="Shmareva M.N."/>
            <person name="Tarlachkov S.V."/>
            <person name="Mustakhimov I."/>
            <person name="Trotsenko Y.A."/>
        </authorList>
    </citation>
    <scope>NUCLEOTIDE SEQUENCE [LARGE SCALE GENOMIC DNA]</scope>
    <source>
        <strain evidence="1 2">PK2</strain>
    </source>
</reference>
<dbReference type="OrthoDB" id="5455460at2"/>